<comment type="subcellular location">
    <subcellularLocation>
        <location evidence="5">Cytoplasm</location>
    </subcellularLocation>
</comment>
<evidence type="ECO:0000256" key="3">
    <source>
        <dbReference type="ARBA" id="ARBA00022552"/>
    </source>
</evidence>
<dbReference type="Gene3D" id="2.30.30.240">
    <property type="entry name" value="PRC-barrel domain"/>
    <property type="match status" value="1"/>
</dbReference>
<protein>
    <recommendedName>
        <fullName evidence="5">Ribosome maturation factor RimM</fullName>
    </recommendedName>
</protein>
<dbReference type="EMBL" id="BMHI01000001">
    <property type="protein sequence ID" value="GGB19769.1"/>
    <property type="molecule type" value="Genomic_DNA"/>
</dbReference>
<name>A0A916SVD5_9MICO</name>
<dbReference type="InterPro" id="IPR011033">
    <property type="entry name" value="PRC_barrel-like_sf"/>
</dbReference>
<evidence type="ECO:0000256" key="4">
    <source>
        <dbReference type="ARBA" id="ARBA00023186"/>
    </source>
</evidence>
<evidence type="ECO:0000256" key="1">
    <source>
        <dbReference type="ARBA" id="ARBA00022490"/>
    </source>
</evidence>
<evidence type="ECO:0000256" key="2">
    <source>
        <dbReference type="ARBA" id="ARBA00022517"/>
    </source>
</evidence>
<dbReference type="AlphaFoldDB" id="A0A916SVD5"/>
<dbReference type="SUPFAM" id="SSF50346">
    <property type="entry name" value="PRC-barrel domain"/>
    <property type="match status" value="1"/>
</dbReference>
<comment type="function">
    <text evidence="5">An accessory protein needed during the final step in the assembly of 30S ribosomal subunit, possibly for assembly of the head region. Essential for efficient processing of 16S rRNA. May be needed both before and after RbfA during the maturation of 16S rRNA. It has affinity for free ribosomal 30S subunits but not for 70S ribosomes.</text>
</comment>
<dbReference type="GO" id="GO:0005840">
    <property type="term" value="C:ribosome"/>
    <property type="evidence" value="ECO:0007669"/>
    <property type="project" value="InterPro"/>
</dbReference>
<evidence type="ECO:0000313" key="8">
    <source>
        <dbReference type="EMBL" id="GGB19769.1"/>
    </source>
</evidence>
<dbReference type="SUPFAM" id="SSF50447">
    <property type="entry name" value="Translation proteins"/>
    <property type="match status" value="1"/>
</dbReference>
<comment type="domain">
    <text evidence="5">The PRC barrel domain binds ribosomal protein uS19.</text>
</comment>
<dbReference type="Pfam" id="PF01782">
    <property type="entry name" value="RimM"/>
    <property type="match status" value="1"/>
</dbReference>
<dbReference type="Pfam" id="PF24986">
    <property type="entry name" value="PRC_RimM"/>
    <property type="match status" value="1"/>
</dbReference>
<reference evidence="8" key="2">
    <citation type="submission" date="2020-09" db="EMBL/GenBank/DDBJ databases">
        <authorList>
            <person name="Sun Q."/>
            <person name="Zhou Y."/>
        </authorList>
    </citation>
    <scope>NUCLEOTIDE SEQUENCE</scope>
    <source>
        <strain evidence="8">CGMCC 1.15085</strain>
    </source>
</reference>
<evidence type="ECO:0000313" key="9">
    <source>
        <dbReference type="Proteomes" id="UP000636793"/>
    </source>
</evidence>
<dbReference type="InterPro" id="IPR011961">
    <property type="entry name" value="RimM"/>
</dbReference>
<dbReference type="NCBIfam" id="TIGR02273">
    <property type="entry name" value="16S_RimM"/>
    <property type="match status" value="1"/>
</dbReference>
<evidence type="ECO:0000256" key="5">
    <source>
        <dbReference type="HAMAP-Rule" id="MF_00014"/>
    </source>
</evidence>
<dbReference type="Proteomes" id="UP000636793">
    <property type="component" value="Unassembled WGS sequence"/>
</dbReference>
<gene>
    <name evidence="5 8" type="primary">rimM</name>
    <name evidence="8" type="ORF">GCM10011492_07030</name>
</gene>
<dbReference type="PANTHER" id="PTHR33692">
    <property type="entry name" value="RIBOSOME MATURATION FACTOR RIMM"/>
    <property type="match status" value="1"/>
</dbReference>
<dbReference type="InterPro" id="IPR002676">
    <property type="entry name" value="RimM_N"/>
</dbReference>
<dbReference type="PANTHER" id="PTHR33692:SF1">
    <property type="entry name" value="RIBOSOME MATURATION FACTOR RIMM"/>
    <property type="match status" value="1"/>
</dbReference>
<dbReference type="HAMAP" id="MF_00014">
    <property type="entry name" value="Ribosome_mat_RimM"/>
    <property type="match status" value="1"/>
</dbReference>
<keyword evidence="9" id="KW-1185">Reference proteome</keyword>
<sequence>MTGMDSVVVARIGKPHGLKGEVTVRLHTDAPDDRFVVGAIFRTDPAARGPLTLRTHRVHNGIHLLAFEEAMDRTAAEGLRGTQLLVEALEDVEDEDDAWYADDLIGLTVVDPQGVELGTVVELHDRPVQDLLEVRLVGGRTGYVPFVEQLVPDVDIDGGRIVVDAPPGLLDTSEA</sequence>
<comment type="subunit">
    <text evidence="5">Binds ribosomal protein uS19.</text>
</comment>
<proteinExistence type="inferred from homology"/>
<dbReference type="InterPro" id="IPR009000">
    <property type="entry name" value="Transl_B-barrel_sf"/>
</dbReference>
<evidence type="ECO:0000259" key="6">
    <source>
        <dbReference type="Pfam" id="PF01782"/>
    </source>
</evidence>
<feature type="domain" description="Ribosome maturation factor RimM PRC barrel" evidence="7">
    <location>
        <begin position="102"/>
        <end position="169"/>
    </location>
</feature>
<dbReference type="InterPro" id="IPR036976">
    <property type="entry name" value="RimM_N_sf"/>
</dbReference>
<reference evidence="8" key="1">
    <citation type="journal article" date="2014" name="Int. J. Syst. Evol. Microbiol.">
        <title>Complete genome sequence of Corynebacterium casei LMG S-19264T (=DSM 44701T), isolated from a smear-ripened cheese.</title>
        <authorList>
            <consortium name="US DOE Joint Genome Institute (JGI-PGF)"/>
            <person name="Walter F."/>
            <person name="Albersmeier A."/>
            <person name="Kalinowski J."/>
            <person name="Ruckert C."/>
        </authorList>
    </citation>
    <scope>NUCLEOTIDE SEQUENCE</scope>
    <source>
        <strain evidence="8">CGMCC 1.15085</strain>
    </source>
</reference>
<dbReference type="GO" id="GO:0043022">
    <property type="term" value="F:ribosome binding"/>
    <property type="evidence" value="ECO:0007669"/>
    <property type="project" value="InterPro"/>
</dbReference>
<dbReference type="GO" id="GO:0042274">
    <property type="term" value="P:ribosomal small subunit biogenesis"/>
    <property type="evidence" value="ECO:0007669"/>
    <property type="project" value="UniProtKB-UniRule"/>
</dbReference>
<evidence type="ECO:0000259" key="7">
    <source>
        <dbReference type="Pfam" id="PF24986"/>
    </source>
</evidence>
<dbReference type="Gene3D" id="2.40.30.60">
    <property type="entry name" value="RimM"/>
    <property type="match status" value="1"/>
</dbReference>
<dbReference type="InterPro" id="IPR056792">
    <property type="entry name" value="PRC_RimM"/>
</dbReference>
<keyword evidence="1 5" id="KW-0963">Cytoplasm</keyword>
<comment type="similarity">
    <text evidence="5">Belongs to the RimM family.</text>
</comment>
<comment type="caution">
    <text evidence="8">The sequence shown here is derived from an EMBL/GenBank/DDBJ whole genome shotgun (WGS) entry which is preliminary data.</text>
</comment>
<organism evidence="8 9">
    <name type="scientific">Flexivirga endophytica</name>
    <dbReference type="NCBI Taxonomy" id="1849103"/>
    <lineage>
        <taxon>Bacteria</taxon>
        <taxon>Bacillati</taxon>
        <taxon>Actinomycetota</taxon>
        <taxon>Actinomycetes</taxon>
        <taxon>Micrococcales</taxon>
        <taxon>Dermacoccaceae</taxon>
        <taxon>Flexivirga</taxon>
    </lineage>
</organism>
<dbReference type="GO" id="GO:0006364">
    <property type="term" value="P:rRNA processing"/>
    <property type="evidence" value="ECO:0007669"/>
    <property type="project" value="UniProtKB-UniRule"/>
</dbReference>
<keyword evidence="2 5" id="KW-0690">Ribosome biogenesis</keyword>
<dbReference type="GO" id="GO:0005737">
    <property type="term" value="C:cytoplasm"/>
    <property type="evidence" value="ECO:0007669"/>
    <property type="project" value="UniProtKB-SubCell"/>
</dbReference>
<keyword evidence="3 5" id="KW-0698">rRNA processing</keyword>
<keyword evidence="4 5" id="KW-0143">Chaperone</keyword>
<feature type="domain" description="RimM N-terminal" evidence="6">
    <location>
        <begin position="8"/>
        <end position="87"/>
    </location>
</feature>
<accession>A0A916SVD5</accession>